<evidence type="ECO:0000313" key="3">
    <source>
        <dbReference type="Proteomes" id="UP001213907"/>
    </source>
</evidence>
<organism evidence="2 3">
    <name type="scientific">Afipia carboxydohydrogena</name>
    <name type="common">Pseudomonas carboxydohydrogena</name>
    <dbReference type="NCBI Taxonomy" id="290"/>
    <lineage>
        <taxon>Bacteria</taxon>
        <taxon>Pseudomonadati</taxon>
        <taxon>Pseudomonadota</taxon>
        <taxon>Alphaproteobacteria</taxon>
        <taxon>Hyphomicrobiales</taxon>
        <taxon>Nitrobacteraceae</taxon>
        <taxon>Afipia</taxon>
    </lineage>
</organism>
<dbReference type="Pfam" id="PF13770">
    <property type="entry name" value="DUF4169"/>
    <property type="match status" value="1"/>
</dbReference>
<dbReference type="InterPro" id="IPR025227">
    <property type="entry name" value="DUF4169"/>
</dbReference>
<evidence type="ECO:0000256" key="1">
    <source>
        <dbReference type="SAM" id="MobiDB-lite"/>
    </source>
</evidence>
<dbReference type="Proteomes" id="UP001213907">
    <property type="component" value="Chromosome"/>
</dbReference>
<proteinExistence type="predicted"/>
<reference evidence="2 3" key="1">
    <citation type="submission" date="2022-11" db="EMBL/GenBank/DDBJ databases">
        <authorList>
            <person name="Siebert D."/>
            <person name="Busche T."/>
            <person name="Saydam E."/>
            <person name="Kalinowski J."/>
            <person name="Ruckert C."/>
            <person name="Blombach B."/>
        </authorList>
    </citation>
    <scope>NUCLEOTIDE SEQUENCE [LARGE SCALE GENOMIC DNA]</scope>
    <source>
        <strain evidence="2 3">DSM 1083</strain>
    </source>
</reference>
<sequence>MGDLINLKRFKKRQERQRANVEASSQRAKHGLTKAEKTNQRALEQRTEAFLNQHLRDDGKSS</sequence>
<keyword evidence="3" id="KW-1185">Reference proteome</keyword>
<dbReference type="EMBL" id="CP113162">
    <property type="protein sequence ID" value="WEF52505.1"/>
    <property type="molecule type" value="Genomic_DNA"/>
</dbReference>
<name>A0ABY8BR81_AFICR</name>
<accession>A0ABY8BR81</accession>
<dbReference type="RefSeq" id="WP_275248049.1">
    <property type="nucleotide sequence ID" value="NZ_BAABDX010000001.1"/>
</dbReference>
<evidence type="ECO:0000313" key="2">
    <source>
        <dbReference type="EMBL" id="WEF52505.1"/>
    </source>
</evidence>
<feature type="region of interest" description="Disordered" evidence="1">
    <location>
        <begin position="1"/>
        <end position="41"/>
    </location>
</feature>
<protein>
    <submittedName>
        <fullName evidence="2">DUF4169 family protein</fullName>
    </submittedName>
</protein>
<gene>
    <name evidence="2" type="ORF">AFIC_000994</name>
</gene>